<dbReference type="OrthoDB" id="38656at10239"/>
<sequence length="163" mass="20496">MESLHDDILFYNIIYSSYDVAILLSLVCKRFYNISRGYGKELRTPKGYFLEYVEKQDKYGCKKRYWINKFTKEKEGKYEKWWENMNKETECNYKYGKLEGKYEEWYKNGNKRIECWYKDNKREEKYEFWRGNGNKMIQCWYKDDKSLDKYEEWYPNENKMMEY</sequence>
<accession>A0A2I2L5N9</accession>
<dbReference type="EMBL" id="LT906555">
    <property type="protein sequence ID" value="SNW62836.1"/>
    <property type="molecule type" value="Genomic_DNA"/>
</dbReference>
<dbReference type="Proteomes" id="UP000236316">
    <property type="component" value="Segment"/>
</dbReference>
<evidence type="ECO:0000313" key="2">
    <source>
        <dbReference type="Proteomes" id="UP000236316"/>
    </source>
</evidence>
<dbReference type="KEGG" id="vg:35382775"/>
<name>A0A2I2L5N9_9VIRU</name>
<dbReference type="Gene3D" id="2.20.110.10">
    <property type="entry name" value="Histone H3 K4-specific methyltransferase SET7/9 N-terminal domain"/>
    <property type="match status" value="1"/>
</dbReference>
<dbReference type="GeneID" id="35382775"/>
<proteinExistence type="predicted"/>
<dbReference type="SUPFAM" id="SSF82185">
    <property type="entry name" value="Histone H3 K4-specific methyltransferase SET7/9 N-terminal domain"/>
    <property type="match status" value="1"/>
</dbReference>
<dbReference type="RefSeq" id="YP_009449138.1">
    <property type="nucleotide sequence ID" value="NC_036594.1"/>
</dbReference>
<evidence type="ECO:0000313" key="1">
    <source>
        <dbReference type="EMBL" id="SNW62836.1"/>
    </source>
</evidence>
<reference evidence="1" key="1">
    <citation type="submission" date="2017-08" db="EMBL/GenBank/DDBJ databases">
        <authorList>
            <consortium name="Urmite Genomes"/>
        </authorList>
    </citation>
    <scope>NUCLEOTIDE SEQUENCE [LARGE SCALE GENOMIC DNA]</scope>
    <source>
        <strain evidence="1">IHUMI-LCC2</strain>
    </source>
</reference>
<keyword evidence="2" id="KW-1185">Reference proteome</keyword>
<gene>
    <name evidence="1" type="ORF">ORPV_932</name>
</gene>
<protein>
    <submittedName>
        <fullName evidence="1">MORN-repeat protein</fullName>
    </submittedName>
</protein>
<organism evidence="1">
    <name type="scientific">Orpheovirus IHUMI-LCC2</name>
    <dbReference type="NCBI Taxonomy" id="2023057"/>
    <lineage>
        <taxon>Viruses</taxon>
        <taxon>Varidnaviria</taxon>
        <taxon>Bamfordvirae</taxon>
        <taxon>Nucleocytoviricota</taxon>
        <taxon>Megaviricetes</taxon>
        <taxon>Pimascovirales</taxon>
        <taxon>Ocovirineae</taxon>
        <taxon>Orpheoviridae</taxon>
        <taxon>Alphaorpheovirus</taxon>
        <taxon>Alphaorpheovirus massiliense</taxon>
    </lineage>
</organism>